<dbReference type="CDD" id="cd13182">
    <property type="entry name" value="EVH1-like_Dcp1"/>
    <property type="match status" value="1"/>
</dbReference>
<feature type="region of interest" description="Disordered" evidence="5">
    <location>
        <begin position="218"/>
        <end position="237"/>
    </location>
</feature>
<gene>
    <name evidence="6" type="primary">SPOSA6832_02670</name>
</gene>
<comment type="similarity">
    <text evidence="2">Belongs to the DCP1 family.</text>
</comment>
<dbReference type="InterPro" id="IPR011993">
    <property type="entry name" value="PH-like_dom_sf"/>
</dbReference>
<dbReference type="Pfam" id="PF06058">
    <property type="entry name" value="DCP1"/>
    <property type="match status" value="1"/>
</dbReference>
<sequence length="594" mass="61587">MALPSAKLKSDAIRAQLNLKNLQRHDPLITEIVTSASYASVYENTGEDWVKTGVEGPMFLFSRSQAPLYGFFVLNRQGLEYVQEFLTPESEVKVGGEFILFESGEDVAGWSFACGSFRPGRPVFSWPKSEAGTSTEQACATLITDKATGIWVFEEKERIDLCKRMEQLRLAARAAAAAATSTPSLPAAPAPSLPIGQSISLDALFAASSPVPAAASLPLSPSAHPQRPAPGNPLDALFAAARNSPGAQPPAPPAPPQSVQQIPRTLEQLFAAASPTPQAAVLPLQMTQPTAQAQTPGQAKGLSLLDSIFASAANGGAPFPVSPQPQRQLQPQTFSSPKPAARAPAPTSPSQPPGDARALLAMLGHPLAQPGNTATASASASVSETPESAIKSLIGAQAPVPSSSSSTTTTTHPAPFKMDGPPIGALSGSGSPSVAEKVVQKEEQQEKETEKQMRPLFAPPLLSHDVFERLPMPAGVMGAKGKAAASATPTKPPQANGLASPSLASLPSTAVASPSVPGPATNGSPAPAPAPAPLLLSKAELVNLVDEAAATAIDSAGGEGEKDGPMSQEEFMKRVKEVLLLYGRYLERYEENEA</sequence>
<dbReference type="GO" id="GO:0003729">
    <property type="term" value="F:mRNA binding"/>
    <property type="evidence" value="ECO:0007669"/>
    <property type="project" value="TreeGrafter"/>
</dbReference>
<keyword evidence="7" id="KW-1185">Reference proteome</keyword>
<keyword evidence="3" id="KW-0963">Cytoplasm</keyword>
<evidence type="ECO:0000256" key="3">
    <source>
        <dbReference type="ARBA" id="ARBA00022490"/>
    </source>
</evidence>
<feature type="compositionally biased region" description="Low complexity" evidence="5">
    <location>
        <begin position="481"/>
        <end position="521"/>
    </location>
</feature>
<feature type="region of interest" description="Disordered" evidence="5">
    <location>
        <begin position="481"/>
        <end position="531"/>
    </location>
</feature>
<evidence type="ECO:0000313" key="6">
    <source>
        <dbReference type="EMBL" id="CEQ40994.1"/>
    </source>
</evidence>
<dbReference type="GO" id="GO:0000290">
    <property type="term" value="P:deadenylation-dependent decapping of nuclear-transcribed mRNA"/>
    <property type="evidence" value="ECO:0007669"/>
    <property type="project" value="InterPro"/>
</dbReference>
<comment type="subcellular location">
    <subcellularLocation>
        <location evidence="1">Cytoplasm</location>
    </subcellularLocation>
</comment>
<reference evidence="7" key="1">
    <citation type="submission" date="2015-02" db="EMBL/GenBank/DDBJ databases">
        <authorList>
            <person name="Gon?alves P."/>
        </authorList>
    </citation>
    <scope>NUCLEOTIDE SEQUENCE [LARGE SCALE GENOMIC DNA]</scope>
</reference>
<dbReference type="GO" id="GO:0000932">
    <property type="term" value="C:P-body"/>
    <property type="evidence" value="ECO:0007669"/>
    <property type="project" value="TreeGrafter"/>
</dbReference>
<evidence type="ECO:0000313" key="7">
    <source>
        <dbReference type="Proteomes" id="UP000243876"/>
    </source>
</evidence>
<evidence type="ECO:0000256" key="2">
    <source>
        <dbReference type="ARBA" id="ARBA00008778"/>
    </source>
</evidence>
<keyword evidence="4" id="KW-0507">mRNA processing</keyword>
<feature type="compositionally biased region" description="Basic and acidic residues" evidence="5">
    <location>
        <begin position="438"/>
        <end position="453"/>
    </location>
</feature>
<dbReference type="Gene3D" id="2.30.29.30">
    <property type="entry name" value="Pleckstrin-homology domain (PH domain)/Phosphotyrosine-binding domain (PTB)"/>
    <property type="match status" value="1"/>
</dbReference>
<evidence type="ECO:0000256" key="1">
    <source>
        <dbReference type="ARBA" id="ARBA00004496"/>
    </source>
</evidence>
<dbReference type="GO" id="GO:0031087">
    <property type="term" value="P:deadenylation-independent decapping of nuclear-transcribed mRNA"/>
    <property type="evidence" value="ECO:0007669"/>
    <property type="project" value="TreeGrafter"/>
</dbReference>
<proteinExistence type="inferred from homology"/>
<name>A0A0D6ELX6_SPOSA</name>
<feature type="compositionally biased region" description="Low complexity" evidence="5">
    <location>
        <begin position="402"/>
        <end position="411"/>
    </location>
</feature>
<feature type="compositionally biased region" description="Low complexity" evidence="5">
    <location>
        <begin position="335"/>
        <end position="345"/>
    </location>
</feature>
<dbReference type="PANTHER" id="PTHR16290:SF0">
    <property type="entry name" value="DECAPPING PROTEIN 1, ISOFORM A"/>
    <property type="match status" value="1"/>
</dbReference>
<evidence type="ECO:0000256" key="4">
    <source>
        <dbReference type="ARBA" id="ARBA00022664"/>
    </source>
</evidence>
<dbReference type="GO" id="GO:0008047">
    <property type="term" value="F:enzyme activator activity"/>
    <property type="evidence" value="ECO:0007669"/>
    <property type="project" value="InterPro"/>
</dbReference>
<dbReference type="OrthoDB" id="440673at2759"/>
<dbReference type="InterPro" id="IPR010334">
    <property type="entry name" value="Dcp1"/>
</dbReference>
<feature type="region of interest" description="Disordered" evidence="5">
    <location>
        <begin position="316"/>
        <end position="357"/>
    </location>
</feature>
<accession>A0A0D6ELX6</accession>
<dbReference type="GO" id="GO:0006397">
    <property type="term" value="P:mRNA processing"/>
    <property type="evidence" value="ECO:0007669"/>
    <property type="project" value="UniProtKB-KW"/>
</dbReference>
<evidence type="ECO:0000256" key="5">
    <source>
        <dbReference type="SAM" id="MobiDB-lite"/>
    </source>
</evidence>
<dbReference type="Proteomes" id="UP000243876">
    <property type="component" value="Unassembled WGS sequence"/>
</dbReference>
<dbReference type="EMBL" id="CENE01000010">
    <property type="protein sequence ID" value="CEQ40994.1"/>
    <property type="molecule type" value="Genomic_DNA"/>
</dbReference>
<protein>
    <submittedName>
        <fullName evidence="6">SPOSA6832_02670-mRNA-1:cds</fullName>
    </submittedName>
</protein>
<feature type="compositionally biased region" description="Polar residues" evidence="5">
    <location>
        <begin position="324"/>
        <end position="334"/>
    </location>
</feature>
<feature type="region of interest" description="Disordered" evidence="5">
    <location>
        <begin position="395"/>
        <end position="457"/>
    </location>
</feature>
<dbReference type="AlphaFoldDB" id="A0A0D6ELX6"/>
<dbReference type="SUPFAM" id="SSF50729">
    <property type="entry name" value="PH domain-like"/>
    <property type="match status" value="1"/>
</dbReference>
<organism evidence="6 7">
    <name type="scientific">Sporidiobolus salmonicolor</name>
    <name type="common">Yeast-like fungus</name>
    <name type="synonym">Sporobolomyces salmonicolor</name>
    <dbReference type="NCBI Taxonomy" id="5005"/>
    <lineage>
        <taxon>Eukaryota</taxon>
        <taxon>Fungi</taxon>
        <taxon>Dikarya</taxon>
        <taxon>Basidiomycota</taxon>
        <taxon>Pucciniomycotina</taxon>
        <taxon>Microbotryomycetes</taxon>
        <taxon>Sporidiobolales</taxon>
        <taxon>Sporidiobolaceae</taxon>
        <taxon>Sporobolomyces</taxon>
    </lineage>
</organism>
<dbReference type="PANTHER" id="PTHR16290">
    <property type="entry name" value="TRANSCRIPTION FACTOR SMIF DECAPPING ENZYME DCP1"/>
    <property type="match status" value="1"/>
</dbReference>